<keyword evidence="4" id="KW-1185">Reference proteome</keyword>
<feature type="region of interest" description="Disordered" evidence="1">
    <location>
        <begin position="101"/>
        <end position="123"/>
    </location>
</feature>
<keyword evidence="2" id="KW-0812">Transmembrane</keyword>
<dbReference type="AlphaFoldDB" id="A0AAV5U0N6"/>
<evidence type="ECO:0000313" key="4">
    <source>
        <dbReference type="Proteomes" id="UP001432027"/>
    </source>
</evidence>
<name>A0AAV5U0N6_9BILA</name>
<sequence>MEIFDNSFSFLHSTLTSIGRMGDSWFVVFSELLYVFIPLLAIIPASTLPHRFNRLRHYFNPIDNPINAVPPTVPATAPMRVGTPVQEPSMLSSLTEAHVQSSGLSLEKEELRSDREAGMVGNN</sequence>
<evidence type="ECO:0000256" key="2">
    <source>
        <dbReference type="SAM" id="Phobius"/>
    </source>
</evidence>
<feature type="compositionally biased region" description="Basic and acidic residues" evidence="1">
    <location>
        <begin position="106"/>
        <end position="117"/>
    </location>
</feature>
<comment type="caution">
    <text evidence="3">The sequence shown here is derived from an EMBL/GenBank/DDBJ whole genome shotgun (WGS) entry which is preliminary data.</text>
</comment>
<accession>A0AAV5U0N6</accession>
<evidence type="ECO:0000256" key="1">
    <source>
        <dbReference type="SAM" id="MobiDB-lite"/>
    </source>
</evidence>
<keyword evidence="2" id="KW-1133">Transmembrane helix</keyword>
<dbReference type="Proteomes" id="UP001432027">
    <property type="component" value="Unassembled WGS sequence"/>
</dbReference>
<evidence type="ECO:0008006" key="5">
    <source>
        <dbReference type="Google" id="ProtNLM"/>
    </source>
</evidence>
<dbReference type="EMBL" id="BTSX01000005">
    <property type="protein sequence ID" value="GMT00028.1"/>
    <property type="molecule type" value="Genomic_DNA"/>
</dbReference>
<reference evidence="3" key="1">
    <citation type="submission" date="2023-10" db="EMBL/GenBank/DDBJ databases">
        <title>Genome assembly of Pristionchus species.</title>
        <authorList>
            <person name="Yoshida K."/>
            <person name="Sommer R.J."/>
        </authorList>
    </citation>
    <scope>NUCLEOTIDE SEQUENCE</scope>
    <source>
        <strain evidence="3">RS0144</strain>
    </source>
</reference>
<proteinExistence type="predicted"/>
<evidence type="ECO:0000313" key="3">
    <source>
        <dbReference type="EMBL" id="GMT00028.1"/>
    </source>
</evidence>
<organism evidence="3 4">
    <name type="scientific">Pristionchus entomophagus</name>
    <dbReference type="NCBI Taxonomy" id="358040"/>
    <lineage>
        <taxon>Eukaryota</taxon>
        <taxon>Metazoa</taxon>
        <taxon>Ecdysozoa</taxon>
        <taxon>Nematoda</taxon>
        <taxon>Chromadorea</taxon>
        <taxon>Rhabditida</taxon>
        <taxon>Rhabditina</taxon>
        <taxon>Diplogasteromorpha</taxon>
        <taxon>Diplogasteroidea</taxon>
        <taxon>Neodiplogasteridae</taxon>
        <taxon>Pristionchus</taxon>
    </lineage>
</organism>
<protein>
    <recommendedName>
        <fullName evidence="5">G protein-coupled receptor</fullName>
    </recommendedName>
</protein>
<feature type="transmembrane region" description="Helical" evidence="2">
    <location>
        <begin position="25"/>
        <end position="48"/>
    </location>
</feature>
<keyword evidence="2" id="KW-0472">Membrane</keyword>
<gene>
    <name evidence="3" type="ORF">PENTCL1PPCAC_22202</name>
</gene>